<evidence type="ECO:0000256" key="3">
    <source>
        <dbReference type="ARBA" id="ARBA00023210"/>
    </source>
</evidence>
<evidence type="ECO:0000256" key="1">
    <source>
        <dbReference type="ARBA" id="ARBA00006291"/>
    </source>
</evidence>
<dbReference type="InterPro" id="IPR036145">
    <property type="entry name" value="MinC_C_sf"/>
</dbReference>
<dbReference type="HAMAP" id="MF_00267">
    <property type="entry name" value="MinC"/>
    <property type="match status" value="1"/>
</dbReference>
<dbReference type="Gene3D" id="3.30.70.260">
    <property type="match status" value="1"/>
</dbReference>
<sequence length="240" mass="25652">MAPQIISESRAATFDLKGRMVTLTVLRLSSTDIETLLRQLDERMAAAPDLLRALPLVLDPQVVAAELSASRLAALLVELRRRALVPIALRGEGEDLERLATETGLGILRQLTDSPEPQRHDGSASPSEASSVPGRIVHQPVRSGQQIYARGGDLIVLSSVSPGAELLADGNIHVYGALRGRALAGVQGNTEARIFCQSLNAELIAIAGHYQVSEQIGEADRGRQVQIFLQGDSLYVAPLG</sequence>
<comment type="similarity">
    <text evidence="1 6">Belongs to the MinC family.</text>
</comment>
<dbReference type="InterPro" id="IPR005526">
    <property type="entry name" value="Septum_form_inhib_MinC_C"/>
</dbReference>
<comment type="caution">
    <text evidence="10">The sequence shown here is derived from an EMBL/GenBank/DDBJ whole genome shotgun (WGS) entry which is preliminary data.</text>
</comment>
<dbReference type="HOGENOM" id="CLU_067812_0_1_6"/>
<evidence type="ECO:0000256" key="2">
    <source>
        <dbReference type="ARBA" id="ARBA00022618"/>
    </source>
</evidence>
<feature type="domain" description="Septum formation inhibitor MinC N-terminal" evidence="9">
    <location>
        <begin position="14"/>
        <end position="86"/>
    </location>
</feature>
<dbReference type="Pfam" id="PF03775">
    <property type="entry name" value="MinC_C"/>
    <property type="match status" value="1"/>
</dbReference>
<evidence type="ECO:0000256" key="7">
    <source>
        <dbReference type="SAM" id="MobiDB-lite"/>
    </source>
</evidence>
<dbReference type="AlphaFoldDB" id="A4BUS5"/>
<comment type="subunit">
    <text evidence="6">Interacts with MinD and FtsZ.</text>
</comment>
<evidence type="ECO:0000259" key="9">
    <source>
        <dbReference type="Pfam" id="PF05209"/>
    </source>
</evidence>
<dbReference type="NCBIfam" id="TIGR01222">
    <property type="entry name" value="minC"/>
    <property type="match status" value="1"/>
</dbReference>
<evidence type="ECO:0000256" key="6">
    <source>
        <dbReference type="HAMAP-Rule" id="MF_00267"/>
    </source>
</evidence>
<evidence type="ECO:0000313" key="11">
    <source>
        <dbReference type="Proteomes" id="UP000003374"/>
    </source>
</evidence>
<keyword evidence="3 6" id="KW-0717">Septation</keyword>
<dbReference type="InterPro" id="IPR013033">
    <property type="entry name" value="MinC"/>
</dbReference>
<evidence type="ECO:0000256" key="5">
    <source>
        <dbReference type="ARBA" id="ARBA00025606"/>
    </source>
</evidence>
<name>A4BUS5_9GAMM</name>
<evidence type="ECO:0000256" key="4">
    <source>
        <dbReference type="ARBA" id="ARBA00023306"/>
    </source>
</evidence>
<evidence type="ECO:0000259" key="8">
    <source>
        <dbReference type="Pfam" id="PF03775"/>
    </source>
</evidence>
<dbReference type="PANTHER" id="PTHR34108">
    <property type="entry name" value="SEPTUM SITE-DETERMINING PROTEIN MINC"/>
    <property type="match status" value="1"/>
</dbReference>
<dbReference type="GO" id="GO:1901891">
    <property type="term" value="P:regulation of cell septum assembly"/>
    <property type="evidence" value="ECO:0007669"/>
    <property type="project" value="InterPro"/>
</dbReference>
<keyword evidence="2 6" id="KW-0132">Cell division</keyword>
<dbReference type="Pfam" id="PF05209">
    <property type="entry name" value="MinC_N"/>
    <property type="match status" value="1"/>
</dbReference>
<dbReference type="InterPro" id="IPR007874">
    <property type="entry name" value="MinC_N"/>
</dbReference>
<dbReference type="GO" id="GO:0000902">
    <property type="term" value="P:cell morphogenesis"/>
    <property type="evidence" value="ECO:0007669"/>
    <property type="project" value="InterPro"/>
</dbReference>
<accession>A4BUS5</accession>
<dbReference type="Gene3D" id="2.160.20.70">
    <property type="match status" value="1"/>
</dbReference>
<feature type="domain" description="Septum formation inhibitor MinC C-terminal" evidence="8">
    <location>
        <begin position="136"/>
        <end position="236"/>
    </location>
</feature>
<keyword evidence="11" id="KW-1185">Reference proteome</keyword>
<dbReference type="STRING" id="314278.NB231_01723"/>
<dbReference type="SUPFAM" id="SSF63848">
    <property type="entry name" value="Cell-division inhibitor MinC, C-terminal domain"/>
    <property type="match status" value="1"/>
</dbReference>
<dbReference type="EMBL" id="AAOF01000020">
    <property type="protein sequence ID" value="EAR20529.1"/>
    <property type="molecule type" value="Genomic_DNA"/>
</dbReference>
<dbReference type="InterPro" id="IPR016098">
    <property type="entry name" value="CAP/MinC_C"/>
</dbReference>
<dbReference type="OrthoDB" id="9794530at2"/>
<gene>
    <name evidence="6 10" type="primary">minC</name>
    <name evidence="10" type="ORF">NB231_01723</name>
</gene>
<organism evidence="10 11">
    <name type="scientific">Nitrococcus mobilis Nb-231</name>
    <dbReference type="NCBI Taxonomy" id="314278"/>
    <lineage>
        <taxon>Bacteria</taxon>
        <taxon>Pseudomonadati</taxon>
        <taxon>Pseudomonadota</taxon>
        <taxon>Gammaproteobacteria</taxon>
        <taxon>Chromatiales</taxon>
        <taxon>Ectothiorhodospiraceae</taxon>
        <taxon>Nitrococcus</taxon>
    </lineage>
</organism>
<dbReference type="GO" id="GO:0000917">
    <property type="term" value="P:division septum assembly"/>
    <property type="evidence" value="ECO:0007669"/>
    <property type="project" value="UniProtKB-KW"/>
</dbReference>
<dbReference type="RefSeq" id="WP_004999236.1">
    <property type="nucleotide sequence ID" value="NZ_CH672427.1"/>
</dbReference>
<proteinExistence type="inferred from homology"/>
<comment type="function">
    <text evidence="5 6">Cell division inhibitor that blocks the formation of polar Z ring septums. Rapidly oscillates between the poles of the cell to destabilize FtsZ filaments that have formed before they mature into polar Z rings. Prevents FtsZ polymerization.</text>
</comment>
<keyword evidence="4 6" id="KW-0131">Cell cycle</keyword>
<protein>
    <recommendedName>
        <fullName evidence="6">Probable septum site-determining protein MinC</fullName>
    </recommendedName>
</protein>
<feature type="region of interest" description="Disordered" evidence="7">
    <location>
        <begin position="110"/>
        <end position="135"/>
    </location>
</feature>
<reference evidence="10 11" key="1">
    <citation type="submission" date="2006-02" db="EMBL/GenBank/DDBJ databases">
        <authorList>
            <person name="Waterbury J."/>
            <person name="Ferriera S."/>
            <person name="Johnson J."/>
            <person name="Kravitz S."/>
            <person name="Halpern A."/>
            <person name="Remington K."/>
            <person name="Beeson K."/>
            <person name="Tran B."/>
            <person name="Rogers Y.-H."/>
            <person name="Friedman R."/>
            <person name="Venter J.C."/>
        </authorList>
    </citation>
    <scope>NUCLEOTIDE SEQUENCE [LARGE SCALE GENOMIC DNA]</scope>
    <source>
        <strain evidence="10 11">Nb-231</strain>
    </source>
</reference>
<dbReference type="Proteomes" id="UP000003374">
    <property type="component" value="Unassembled WGS sequence"/>
</dbReference>
<dbReference type="eggNOG" id="COG0850">
    <property type="taxonomic scope" value="Bacteria"/>
</dbReference>
<evidence type="ECO:0000313" key="10">
    <source>
        <dbReference type="EMBL" id="EAR20529.1"/>
    </source>
</evidence>
<dbReference type="PANTHER" id="PTHR34108:SF1">
    <property type="entry name" value="SEPTUM SITE-DETERMINING PROTEIN MINC"/>
    <property type="match status" value="1"/>
</dbReference>
<dbReference type="GO" id="GO:0051302">
    <property type="term" value="P:regulation of cell division"/>
    <property type="evidence" value="ECO:0007669"/>
    <property type="project" value="InterPro"/>
</dbReference>